<keyword evidence="13 20" id="KW-0106">Calcium</keyword>
<dbReference type="PANTHER" id="PTHR40457:SF1">
    <property type="entry name" value="PHOSPHOLIPASE A1"/>
    <property type="match status" value="1"/>
</dbReference>
<evidence type="ECO:0000256" key="9">
    <source>
        <dbReference type="ARBA" id="ARBA00022692"/>
    </source>
</evidence>
<comment type="catalytic activity">
    <reaction evidence="2">
        <text>a 1,2-diacyl-sn-glycero-3-phosphocholine + H2O = a 1-acyl-sn-glycero-3-phosphocholine + a fatty acid + H(+)</text>
        <dbReference type="Rhea" id="RHEA:15801"/>
        <dbReference type="ChEBI" id="CHEBI:15377"/>
        <dbReference type="ChEBI" id="CHEBI:15378"/>
        <dbReference type="ChEBI" id="CHEBI:28868"/>
        <dbReference type="ChEBI" id="CHEBI:57643"/>
        <dbReference type="ChEBI" id="CHEBI:58168"/>
        <dbReference type="EC" id="3.1.1.4"/>
    </reaction>
</comment>
<keyword evidence="9" id="KW-0812">Transmembrane</keyword>
<evidence type="ECO:0000256" key="11">
    <source>
        <dbReference type="ARBA" id="ARBA00022729"/>
    </source>
</evidence>
<feature type="active site" description="Proton acceptor" evidence="19">
    <location>
        <position position="166"/>
    </location>
</feature>
<evidence type="ECO:0000256" key="18">
    <source>
        <dbReference type="ARBA" id="ARBA00032375"/>
    </source>
</evidence>
<gene>
    <name evidence="21" type="ORF">C0V70_11860</name>
</gene>
<evidence type="ECO:0000256" key="10">
    <source>
        <dbReference type="ARBA" id="ARBA00022723"/>
    </source>
</evidence>
<dbReference type="PRINTS" id="PR01486">
    <property type="entry name" value="PHPHLIPASEA1"/>
</dbReference>
<dbReference type="AlphaFoldDB" id="A0A2K9NTG0"/>
<comment type="subunit">
    <text evidence="5">Homodimer; dimerization is reversible, and the dimeric form is the active one.</text>
</comment>
<dbReference type="GO" id="GO:0004623">
    <property type="term" value="F:phospholipase A2 activity"/>
    <property type="evidence" value="ECO:0007669"/>
    <property type="project" value="UniProtKB-EC"/>
</dbReference>
<evidence type="ECO:0000256" key="1">
    <source>
        <dbReference type="ARBA" id="ARBA00000111"/>
    </source>
</evidence>
<feature type="binding site" description="in dimeric form" evidence="20">
    <location>
        <position position="128"/>
    </location>
    <ligand>
        <name>Ca(2+)</name>
        <dbReference type="ChEBI" id="CHEBI:29108"/>
        <label>1</label>
    </ligand>
</feature>
<evidence type="ECO:0000313" key="22">
    <source>
        <dbReference type="Proteomes" id="UP000235584"/>
    </source>
</evidence>
<keyword evidence="12" id="KW-0378">Hydrolase</keyword>
<evidence type="ECO:0000256" key="15">
    <source>
        <dbReference type="ARBA" id="ARBA00023098"/>
    </source>
</evidence>
<dbReference type="GO" id="GO:0009279">
    <property type="term" value="C:cell outer membrane"/>
    <property type="evidence" value="ECO:0007669"/>
    <property type="project" value="UniProtKB-SubCell"/>
</dbReference>
<dbReference type="EC" id="3.1.1.4" evidence="7"/>
<evidence type="ECO:0000256" key="12">
    <source>
        <dbReference type="ARBA" id="ARBA00022801"/>
    </source>
</evidence>
<dbReference type="EMBL" id="CP025704">
    <property type="protein sequence ID" value="AUN98782.1"/>
    <property type="molecule type" value="Genomic_DNA"/>
</dbReference>
<evidence type="ECO:0000256" key="17">
    <source>
        <dbReference type="ARBA" id="ARBA00023237"/>
    </source>
</evidence>
<dbReference type="GO" id="GO:0016042">
    <property type="term" value="P:lipid catabolic process"/>
    <property type="evidence" value="ECO:0007669"/>
    <property type="project" value="UniProtKB-KW"/>
</dbReference>
<comment type="cofactor">
    <cofactor evidence="20">
        <name>Ca(2+)</name>
        <dbReference type="ChEBI" id="CHEBI:29108"/>
    </cofactor>
    <text evidence="20">Binds 1 Ca(2+) ion per monomer.</text>
</comment>
<evidence type="ECO:0000256" key="20">
    <source>
        <dbReference type="PIRSR" id="PIRSR603187-2"/>
    </source>
</evidence>
<evidence type="ECO:0000256" key="8">
    <source>
        <dbReference type="ARBA" id="ARBA00022452"/>
    </source>
</evidence>
<evidence type="ECO:0000256" key="7">
    <source>
        <dbReference type="ARBA" id="ARBA00013278"/>
    </source>
</evidence>
<evidence type="ECO:0000256" key="19">
    <source>
        <dbReference type="PIRSR" id="PIRSR603187-1"/>
    </source>
</evidence>
<dbReference type="PANTHER" id="PTHR40457">
    <property type="entry name" value="PHOSPHOLIPASE A1"/>
    <property type="match status" value="1"/>
</dbReference>
<evidence type="ECO:0000313" key="21">
    <source>
        <dbReference type="EMBL" id="AUN98782.1"/>
    </source>
</evidence>
<feature type="binding site" description="in dimeric form" evidence="20">
    <location>
        <position position="176"/>
    </location>
    <ligand>
        <name>Ca(2+)</name>
        <dbReference type="ChEBI" id="CHEBI:29108"/>
        <label>1</label>
    </ligand>
</feature>
<keyword evidence="8" id="KW-1134">Transmembrane beta strand</keyword>
<evidence type="ECO:0000256" key="14">
    <source>
        <dbReference type="ARBA" id="ARBA00022963"/>
    </source>
</evidence>
<evidence type="ECO:0000256" key="3">
    <source>
        <dbReference type="ARBA" id="ARBA00004571"/>
    </source>
</evidence>
<evidence type="ECO:0000256" key="13">
    <source>
        <dbReference type="ARBA" id="ARBA00022837"/>
    </source>
</evidence>
<reference evidence="21 22" key="1">
    <citation type="submission" date="2018-01" db="EMBL/GenBank/DDBJ databases">
        <title>Complete genome sequence of Bacteriovorax stolpii DSM12778.</title>
        <authorList>
            <person name="Tang B."/>
            <person name="Chang J."/>
        </authorList>
    </citation>
    <scope>NUCLEOTIDE SEQUENCE [LARGE SCALE GENOMIC DNA]</scope>
    <source>
        <strain evidence="21 22">DSM 12778</strain>
    </source>
</reference>
<protein>
    <recommendedName>
        <fullName evidence="18">Phosphatidylcholine 1-acylhydrolase</fullName>
        <ecNumber evidence="6">3.1.1.32</ecNumber>
        <ecNumber evidence="7">3.1.1.4</ecNumber>
    </recommendedName>
</protein>
<dbReference type="InterPro" id="IPR036541">
    <property type="entry name" value="PLipase_A1_sf"/>
</dbReference>
<name>A0A2K9NTG0_BACTC</name>
<accession>A0A2K9NTG0</accession>
<evidence type="ECO:0000256" key="5">
    <source>
        <dbReference type="ARBA" id="ARBA00011702"/>
    </source>
</evidence>
<feature type="active site" description="Nucleophile" evidence="19">
    <location>
        <position position="168"/>
    </location>
</feature>
<keyword evidence="15" id="KW-0443">Lipid metabolism</keyword>
<dbReference type="Proteomes" id="UP000235584">
    <property type="component" value="Chromosome"/>
</dbReference>
<comment type="subcellular location">
    <subcellularLocation>
        <location evidence="3">Cell outer membrane</location>
        <topology evidence="3">Multi-pass membrane protein</topology>
    </subcellularLocation>
</comment>
<evidence type="ECO:0000256" key="4">
    <source>
        <dbReference type="ARBA" id="ARBA00010525"/>
    </source>
</evidence>
<sequence length="299" mass="35178">MDNKEHMKTIFLLVFLLSGSASSQELPDPLAKEKEGYFKLLATKYVLLPHNGTFLLPIVYNTKPHEDLYSGIKGTMNQKNANFYKKEETEFQISFMIPIQNRIFKSNFDLNVAYTHHAWWQLYNKEYSRPFRETNYMPEIFLRYIDPSTSEFAGIDLMAADIGFVHQSNGQIQIISRSWNRLYGRMFMQGYGFKFIATGWYRIPEKRNEDENRKIQDFMGHGRLEIIKNLGKHTLSLKVPLAARYLSTDLKYSYPWKDNLRWYVSVQSGYGHSLIEYNRYTQRYGAGVVLDSFIDKVIE</sequence>
<keyword evidence="16" id="KW-0472">Membrane</keyword>
<evidence type="ECO:0000256" key="16">
    <source>
        <dbReference type="ARBA" id="ARBA00023136"/>
    </source>
</evidence>
<organism evidence="21 22">
    <name type="scientific">Bacteriovorax stolpii</name>
    <name type="common">Bdellovibrio stolpii</name>
    <dbReference type="NCBI Taxonomy" id="960"/>
    <lineage>
        <taxon>Bacteria</taxon>
        <taxon>Pseudomonadati</taxon>
        <taxon>Bdellovibrionota</taxon>
        <taxon>Bacteriovoracia</taxon>
        <taxon>Bacteriovoracales</taxon>
        <taxon>Bacteriovoracaceae</taxon>
        <taxon>Bacteriovorax</taxon>
    </lineage>
</organism>
<evidence type="ECO:0000256" key="6">
    <source>
        <dbReference type="ARBA" id="ARBA00013179"/>
    </source>
</evidence>
<comment type="catalytic activity">
    <reaction evidence="1">
        <text>a 1,2-diacyl-sn-glycero-3-phosphocholine + H2O = a 2-acyl-sn-glycero-3-phosphocholine + a fatty acid + H(+)</text>
        <dbReference type="Rhea" id="RHEA:18689"/>
        <dbReference type="ChEBI" id="CHEBI:15377"/>
        <dbReference type="ChEBI" id="CHEBI:15378"/>
        <dbReference type="ChEBI" id="CHEBI:28868"/>
        <dbReference type="ChEBI" id="CHEBI:57643"/>
        <dbReference type="ChEBI" id="CHEBI:57875"/>
        <dbReference type="EC" id="3.1.1.32"/>
    </reaction>
</comment>
<dbReference type="Pfam" id="PF02253">
    <property type="entry name" value="PLA1"/>
    <property type="match status" value="1"/>
</dbReference>
<evidence type="ECO:0000256" key="2">
    <source>
        <dbReference type="ARBA" id="ARBA00001604"/>
    </source>
</evidence>
<dbReference type="GO" id="GO:0046872">
    <property type="term" value="F:metal ion binding"/>
    <property type="evidence" value="ECO:0007669"/>
    <property type="project" value="UniProtKB-KW"/>
</dbReference>
<keyword evidence="10 20" id="KW-0479">Metal-binding</keyword>
<keyword evidence="22" id="KW-1185">Reference proteome</keyword>
<dbReference type="InterPro" id="IPR003187">
    <property type="entry name" value="PLipase_A1"/>
</dbReference>
<dbReference type="KEGG" id="bsto:C0V70_11860"/>
<keyword evidence="14" id="KW-0442">Lipid degradation</keyword>
<comment type="similarity">
    <text evidence="4">Belongs to the phospholipase A1 family.</text>
</comment>
<dbReference type="EC" id="3.1.1.32" evidence="6"/>
<dbReference type="SUPFAM" id="SSF56931">
    <property type="entry name" value="Outer membrane phospholipase A (OMPLA)"/>
    <property type="match status" value="1"/>
</dbReference>
<dbReference type="GO" id="GO:0008970">
    <property type="term" value="F:phospholipase A1 activity"/>
    <property type="evidence" value="ECO:0007669"/>
    <property type="project" value="UniProtKB-EC"/>
</dbReference>
<proteinExistence type="inferred from homology"/>
<keyword evidence="11" id="KW-0732">Signal</keyword>
<keyword evidence="17" id="KW-0998">Cell outer membrane</keyword>
<dbReference type="Gene3D" id="2.40.230.10">
    <property type="entry name" value="Phospholipase A1"/>
    <property type="match status" value="1"/>
</dbReference>